<name>A0A0F7FAM9_PAEDU</name>
<dbReference type="AlphaFoldDB" id="A0A0F7FAM9"/>
<protein>
    <submittedName>
        <fullName evidence="1">Uncharacterized protein</fullName>
    </submittedName>
</protein>
<reference evidence="1 2" key="1">
    <citation type="submission" date="2015-03" db="EMBL/GenBank/DDBJ databases">
        <authorList>
            <person name="Abdul Halim M."/>
        </authorList>
    </citation>
    <scope>NUCLEOTIDE SEQUENCE [LARGE SCALE GENOMIC DNA]</scope>
    <source>
        <strain evidence="1 2">ATCC 35681</strain>
    </source>
</reference>
<dbReference type="PATRIC" id="fig|1333534.5.peg.2762"/>
<dbReference type="Proteomes" id="UP000034189">
    <property type="component" value="Chromosome"/>
</dbReference>
<sequence>MNRTEALDLFLKTRSPGVVRSYCDRLKALYEEHKNELSLLFIDSFRQICQQALDRRKERIGYITYSMRRTYLLDRNYNYVVELFDRDWFFDLHPCRFHYNVEWAFSYWAELGQALELQRKPYMNLITQPDVEYYLMGCTDVFHDYIVKLAKHAIPNVLELPEFKTLQRAEKFEIRVGEYKGISELVYQEQPGKKDKLQYRDIQDLVI</sequence>
<accession>A0A0F7FAM9</accession>
<organism evidence="1 2">
    <name type="scientific">Paenibacillus durus ATCC 35681</name>
    <dbReference type="NCBI Taxonomy" id="1333534"/>
    <lineage>
        <taxon>Bacteria</taxon>
        <taxon>Bacillati</taxon>
        <taxon>Bacillota</taxon>
        <taxon>Bacilli</taxon>
        <taxon>Bacillales</taxon>
        <taxon>Paenibacillaceae</taxon>
        <taxon>Paenibacillus</taxon>
    </lineage>
</organism>
<dbReference type="EMBL" id="CP011114">
    <property type="protein sequence ID" value="AKG35293.1"/>
    <property type="molecule type" value="Genomic_DNA"/>
</dbReference>
<reference evidence="1 2" key="2">
    <citation type="journal article" date="2016" name="Genome Announc.">
        <title>Genome Sequence of a Gram-Positive Diazotroph, Paenibacillus durus Type Strain ATCC 35681.</title>
        <authorList>
            <person name="Halim M.A."/>
            <person name="Rahman A.Y."/>
            <person name="Sim K.S."/>
            <person name="Yam H.C."/>
            <person name="Rahim A.A."/>
            <person name="Ghazali A.H."/>
            <person name="Najimudin N."/>
        </authorList>
    </citation>
    <scope>NUCLEOTIDE SEQUENCE [LARGE SCALE GENOMIC DNA]</scope>
    <source>
        <strain evidence="1 2">ATCC 35681</strain>
    </source>
</reference>
<evidence type="ECO:0000313" key="2">
    <source>
        <dbReference type="Proteomes" id="UP000034189"/>
    </source>
</evidence>
<dbReference type="HOGENOM" id="CLU_1359288_0_0_9"/>
<proteinExistence type="predicted"/>
<evidence type="ECO:0000313" key="1">
    <source>
        <dbReference type="EMBL" id="AKG35293.1"/>
    </source>
</evidence>
<gene>
    <name evidence="1" type="ORF">VK70_12505</name>
</gene>
<dbReference type="RefSeq" id="WP_025698948.1">
    <property type="nucleotide sequence ID" value="NZ_ASQQ01000631.1"/>
</dbReference>